<dbReference type="EMBL" id="JBHTJL010000013">
    <property type="protein sequence ID" value="MFD1063677.1"/>
    <property type="molecule type" value="Genomic_DNA"/>
</dbReference>
<evidence type="ECO:0000313" key="2">
    <source>
        <dbReference type="Proteomes" id="UP001597013"/>
    </source>
</evidence>
<protein>
    <submittedName>
        <fullName evidence="1">Ig-like domain-containing protein</fullName>
    </submittedName>
</protein>
<organism evidence="1 2">
    <name type="scientific">Winogradskyella litorisediminis</name>
    <dbReference type="NCBI Taxonomy" id="1156618"/>
    <lineage>
        <taxon>Bacteria</taxon>
        <taxon>Pseudomonadati</taxon>
        <taxon>Bacteroidota</taxon>
        <taxon>Flavobacteriia</taxon>
        <taxon>Flavobacteriales</taxon>
        <taxon>Flavobacteriaceae</taxon>
        <taxon>Winogradskyella</taxon>
    </lineage>
</organism>
<dbReference type="Proteomes" id="UP001597013">
    <property type="component" value="Unassembled WGS sequence"/>
</dbReference>
<feature type="non-terminal residue" evidence="1">
    <location>
        <position position="301"/>
    </location>
</feature>
<evidence type="ECO:0000313" key="1">
    <source>
        <dbReference type="EMBL" id="MFD1063677.1"/>
    </source>
</evidence>
<name>A0ABW3N7R0_9FLAO</name>
<accession>A0ABW3N7R0</accession>
<keyword evidence="2" id="KW-1185">Reference proteome</keyword>
<feature type="non-terminal residue" evidence="1">
    <location>
        <position position="1"/>
    </location>
</feature>
<proteinExistence type="predicted"/>
<reference evidence="2" key="1">
    <citation type="journal article" date="2019" name="Int. J. Syst. Evol. Microbiol.">
        <title>The Global Catalogue of Microorganisms (GCM) 10K type strain sequencing project: providing services to taxonomists for standard genome sequencing and annotation.</title>
        <authorList>
            <consortium name="The Broad Institute Genomics Platform"/>
            <consortium name="The Broad Institute Genome Sequencing Center for Infectious Disease"/>
            <person name="Wu L."/>
            <person name="Ma J."/>
        </authorList>
    </citation>
    <scope>NUCLEOTIDE SEQUENCE [LARGE SCALE GENOMIC DNA]</scope>
    <source>
        <strain evidence="2">CCUG 62215</strain>
    </source>
</reference>
<comment type="caution">
    <text evidence="1">The sequence shown here is derived from an EMBL/GenBank/DDBJ whole genome shotgun (WGS) entry which is preliminary data.</text>
</comment>
<sequence length="301" mass="31279">TVFPITDGATVTLSDGTDVTLTGGQLEVTPVTDSTEPINFDYTVEDEDGLTDTGNVDITFTQLPPVADNEVVTGATINTLVPVDVLNGDDDPDGDNANLTITEIIDLDGTVFPITDGATVTLSDGTDVTLTGGQLEVTPATDSTEPINFDYTVEDEDGLTDTGNVDISFTQLPPVADNEVVTDATINTPLNINVLDGDDDPDGDNANLTITEIIDPDGTVTPIAPLSTVTLSDGTMVTLNTNGTLDVTPAPDSTEPINFDYTVEDEDGLTGTGNVDITFTQLPPVADNEVVTGATINTLVP</sequence>
<dbReference type="Pfam" id="PF17963">
    <property type="entry name" value="Big_9"/>
    <property type="match status" value="3"/>
</dbReference>
<dbReference type="RefSeq" id="WP_386130988.1">
    <property type="nucleotide sequence ID" value="NZ_JBHTJL010000013.1"/>
</dbReference>
<gene>
    <name evidence="1" type="ORF">ACFQ1Q_10510</name>
</gene>